<evidence type="ECO:0000313" key="8">
    <source>
        <dbReference type="Proteomes" id="UP000199340"/>
    </source>
</evidence>
<dbReference type="Proteomes" id="UP000199340">
    <property type="component" value="Unassembled WGS sequence"/>
</dbReference>
<accession>A0A1G8H5P6</accession>
<evidence type="ECO:0000313" key="7">
    <source>
        <dbReference type="EMBL" id="SDI01997.1"/>
    </source>
</evidence>
<organism evidence="7 8">
    <name type="scientific">Lutimaribacter saemankumensis</name>
    <dbReference type="NCBI Taxonomy" id="490829"/>
    <lineage>
        <taxon>Bacteria</taxon>
        <taxon>Pseudomonadati</taxon>
        <taxon>Pseudomonadota</taxon>
        <taxon>Alphaproteobacteria</taxon>
        <taxon>Rhodobacterales</taxon>
        <taxon>Roseobacteraceae</taxon>
        <taxon>Lutimaribacter</taxon>
    </lineage>
</organism>
<evidence type="ECO:0000256" key="1">
    <source>
        <dbReference type="ARBA" id="ARBA00004651"/>
    </source>
</evidence>
<gene>
    <name evidence="7" type="ORF">SAMN05421850_101374</name>
</gene>
<reference evidence="7 8" key="1">
    <citation type="submission" date="2016-10" db="EMBL/GenBank/DDBJ databases">
        <authorList>
            <person name="de Groot N.N."/>
        </authorList>
    </citation>
    <scope>NUCLEOTIDE SEQUENCE [LARGE SCALE GENOMIC DNA]</scope>
    <source>
        <strain evidence="7 8">DSM 28010</strain>
    </source>
</reference>
<dbReference type="Pfam" id="PF03739">
    <property type="entry name" value="LptF_LptG"/>
    <property type="match status" value="1"/>
</dbReference>
<dbReference type="NCBIfam" id="TIGR04407">
    <property type="entry name" value="LptF_YjgP"/>
    <property type="match status" value="1"/>
</dbReference>
<evidence type="ECO:0000256" key="2">
    <source>
        <dbReference type="ARBA" id="ARBA00022475"/>
    </source>
</evidence>
<proteinExistence type="predicted"/>
<dbReference type="InterPro" id="IPR030922">
    <property type="entry name" value="LptF"/>
</dbReference>
<keyword evidence="4 6" id="KW-1133">Transmembrane helix</keyword>
<dbReference type="STRING" id="490829.SAMN05421850_101374"/>
<evidence type="ECO:0000256" key="5">
    <source>
        <dbReference type="ARBA" id="ARBA00023136"/>
    </source>
</evidence>
<dbReference type="RefSeq" id="WP_090025915.1">
    <property type="nucleotide sequence ID" value="NZ_FNEB01000001.1"/>
</dbReference>
<feature type="transmembrane region" description="Helical" evidence="6">
    <location>
        <begin position="311"/>
        <end position="329"/>
    </location>
</feature>
<dbReference type="GO" id="GO:0015920">
    <property type="term" value="P:lipopolysaccharide transport"/>
    <property type="evidence" value="ECO:0007669"/>
    <property type="project" value="TreeGrafter"/>
</dbReference>
<dbReference type="GO" id="GO:0055085">
    <property type="term" value="P:transmembrane transport"/>
    <property type="evidence" value="ECO:0007669"/>
    <property type="project" value="InterPro"/>
</dbReference>
<feature type="transmembrane region" description="Helical" evidence="6">
    <location>
        <begin position="49"/>
        <end position="78"/>
    </location>
</feature>
<sequence>MSRFDRYVLSQLLVLFGFFALVLVSIYWINQAVRLFDRLIGDGQSAFVFLEFTVLSLANVIRMVLPMAVFAATVYVTNRLSNESELVVMQATGFSPWRLARPVVVFGIGTGLMMAALTHYLVPSSLAQLQLREAEVARNVTARLLTEGTFLHPTDGVTFYIREIDPDGTLRDVFLSDRRAPDRAITYTAARAYLVNDDAGSRMVMLDGLAQNFSLSENRLSTTHFTDYNFDISAAVEKTVAPALRVRDIPTMQFLRNFDGIIAEQKFKPGHVVEELHSRMSQSFLCVVAALVGFSSLLIGGYSRFGVWRQILGALVLLVMVKFIEGLVTDPVQKDPSLWPLTYLPIVFGLAASMAILWYVGRPRRPRRRLVEVGA</sequence>
<keyword evidence="2" id="KW-1003">Cell membrane</keyword>
<evidence type="ECO:0000256" key="4">
    <source>
        <dbReference type="ARBA" id="ARBA00022989"/>
    </source>
</evidence>
<dbReference type="InterPro" id="IPR005495">
    <property type="entry name" value="LptG/LptF_permease"/>
</dbReference>
<keyword evidence="3 6" id="KW-0812">Transmembrane</keyword>
<keyword evidence="5 6" id="KW-0472">Membrane</keyword>
<feature type="transmembrane region" description="Helical" evidence="6">
    <location>
        <begin position="12"/>
        <end position="29"/>
    </location>
</feature>
<dbReference type="PANTHER" id="PTHR33529:SF6">
    <property type="entry name" value="YJGP_YJGQ FAMILY PERMEASE"/>
    <property type="match status" value="1"/>
</dbReference>
<evidence type="ECO:0000256" key="6">
    <source>
        <dbReference type="SAM" id="Phobius"/>
    </source>
</evidence>
<comment type="subcellular location">
    <subcellularLocation>
        <location evidence="1">Cell membrane</location>
        <topology evidence="1">Multi-pass membrane protein</topology>
    </subcellularLocation>
</comment>
<dbReference type="AlphaFoldDB" id="A0A1G8H5P6"/>
<dbReference type="EMBL" id="FNEB01000001">
    <property type="protein sequence ID" value="SDI01997.1"/>
    <property type="molecule type" value="Genomic_DNA"/>
</dbReference>
<dbReference type="GO" id="GO:0043190">
    <property type="term" value="C:ATP-binding cassette (ABC) transporter complex"/>
    <property type="evidence" value="ECO:0007669"/>
    <property type="project" value="InterPro"/>
</dbReference>
<evidence type="ECO:0000256" key="3">
    <source>
        <dbReference type="ARBA" id="ARBA00022692"/>
    </source>
</evidence>
<feature type="transmembrane region" description="Helical" evidence="6">
    <location>
        <begin position="280"/>
        <end position="299"/>
    </location>
</feature>
<dbReference type="OrthoDB" id="8477889at2"/>
<name>A0A1G8H5P6_9RHOB</name>
<protein>
    <submittedName>
        <fullName evidence="7">Lipopolysaccharide export system permease protein</fullName>
    </submittedName>
</protein>
<dbReference type="PANTHER" id="PTHR33529">
    <property type="entry name" value="SLR0882 PROTEIN-RELATED"/>
    <property type="match status" value="1"/>
</dbReference>
<feature type="transmembrane region" description="Helical" evidence="6">
    <location>
        <begin position="341"/>
        <end position="360"/>
    </location>
</feature>
<feature type="transmembrane region" description="Helical" evidence="6">
    <location>
        <begin position="99"/>
        <end position="122"/>
    </location>
</feature>
<keyword evidence="8" id="KW-1185">Reference proteome</keyword>